<reference evidence="2" key="1">
    <citation type="submission" date="2015-03" db="EMBL/GenBank/DDBJ databases">
        <title>Luteipulveratus halotolerans sp. nov., a novel actinobacterium (Dermacoccaceae) from Sarawak, Malaysia.</title>
        <authorList>
            <person name="Juboi H."/>
            <person name="Basik A."/>
            <person name="Shamsul S.S."/>
            <person name="Arnold P."/>
            <person name="Schmitt E.K."/>
            <person name="Sanglier J.-J."/>
            <person name="Yeo T."/>
        </authorList>
    </citation>
    <scope>NUCLEOTIDE SEQUENCE [LARGE SCALE GENOMIC DNA]</scope>
    <source>
        <strain evidence="2">C296001</strain>
    </source>
</reference>
<evidence type="ECO:0000313" key="1">
    <source>
        <dbReference type="EMBL" id="KNX37370.1"/>
    </source>
</evidence>
<accession>A0A0L6CIB5</accession>
<organism evidence="1 2">
    <name type="scientific">Luteipulveratus halotolerans</name>
    <dbReference type="NCBI Taxonomy" id="1631356"/>
    <lineage>
        <taxon>Bacteria</taxon>
        <taxon>Bacillati</taxon>
        <taxon>Actinomycetota</taxon>
        <taxon>Actinomycetes</taxon>
        <taxon>Micrococcales</taxon>
        <taxon>Dermacoccaceae</taxon>
        <taxon>Luteipulveratus</taxon>
    </lineage>
</organism>
<protein>
    <submittedName>
        <fullName evidence="1">Uncharacterized protein</fullName>
    </submittedName>
</protein>
<dbReference type="AlphaFoldDB" id="A0A0L6CIB5"/>
<comment type="caution">
    <text evidence="1">The sequence shown here is derived from an EMBL/GenBank/DDBJ whole genome shotgun (WGS) entry which is preliminary data.</text>
</comment>
<dbReference type="STRING" id="1631356.VV01_09765"/>
<name>A0A0L6CIB5_9MICO</name>
<gene>
    <name evidence="1" type="ORF">VV01_09765</name>
</gene>
<dbReference type="Proteomes" id="UP000037397">
    <property type="component" value="Unassembled WGS sequence"/>
</dbReference>
<evidence type="ECO:0000313" key="2">
    <source>
        <dbReference type="Proteomes" id="UP000037397"/>
    </source>
</evidence>
<proteinExistence type="predicted"/>
<dbReference type="EMBL" id="LAIR01000002">
    <property type="protein sequence ID" value="KNX37370.1"/>
    <property type="molecule type" value="Genomic_DNA"/>
</dbReference>
<sequence length="166" mass="18234">MSAMRDYTATVLFDQRLSDLDRAGLRVTGRMKPADSIVLGDLIAFEGSGCVLILSGTRRSIDHKALAEALGCRTVEATAFGQLKAYAVIEAGVPQPHEQVWLNGVMNARSTPLPEESRLTSVGPRDRHRELISLLSGLENSAWLKGTGMLVEQPRTRRRWFGRTAS</sequence>
<keyword evidence="2" id="KW-1185">Reference proteome</keyword>